<dbReference type="EMBL" id="WNLA01000019">
    <property type="protein sequence ID" value="MTW04928.1"/>
    <property type="molecule type" value="Genomic_DNA"/>
</dbReference>
<evidence type="ECO:0000256" key="1">
    <source>
        <dbReference type="SAM" id="Phobius"/>
    </source>
</evidence>
<keyword evidence="1" id="KW-0472">Membrane</keyword>
<reference evidence="3 4" key="1">
    <citation type="submission" date="2019-11" db="EMBL/GenBank/DDBJ databases">
        <title>Type strains purchased from KCTC, JCM and DSMZ.</title>
        <authorList>
            <person name="Lu H."/>
        </authorList>
    </citation>
    <scope>NUCLEOTIDE SEQUENCE [LARGE SCALE GENOMIC DNA]</scope>
    <source>
        <strain evidence="3 4">KCTC 42409</strain>
    </source>
</reference>
<dbReference type="OrthoDB" id="8521382at2"/>
<organism evidence="3 4">
    <name type="scientific">Pseudoduganella ginsengisoli</name>
    <dbReference type="NCBI Taxonomy" id="1462440"/>
    <lineage>
        <taxon>Bacteria</taxon>
        <taxon>Pseudomonadati</taxon>
        <taxon>Pseudomonadota</taxon>
        <taxon>Betaproteobacteria</taxon>
        <taxon>Burkholderiales</taxon>
        <taxon>Oxalobacteraceae</taxon>
        <taxon>Telluria group</taxon>
        <taxon>Pseudoduganella</taxon>
    </lineage>
</organism>
<evidence type="ECO:0000313" key="3">
    <source>
        <dbReference type="EMBL" id="MTW04928.1"/>
    </source>
</evidence>
<dbReference type="RefSeq" id="WP_155441285.1">
    <property type="nucleotide sequence ID" value="NZ_WNLA01000019.1"/>
</dbReference>
<name>A0A6L6Q6Q5_9BURK</name>
<evidence type="ECO:0000259" key="2">
    <source>
        <dbReference type="Pfam" id="PF13116"/>
    </source>
</evidence>
<proteinExistence type="predicted"/>
<dbReference type="Pfam" id="PF13116">
    <property type="entry name" value="YhdP"/>
    <property type="match status" value="1"/>
</dbReference>
<keyword evidence="4" id="KW-1185">Reference proteome</keyword>
<evidence type="ECO:0000313" key="4">
    <source>
        <dbReference type="Proteomes" id="UP000484015"/>
    </source>
</evidence>
<dbReference type="InterPro" id="IPR011836">
    <property type="entry name" value="YhdP"/>
</dbReference>
<dbReference type="Proteomes" id="UP000484015">
    <property type="component" value="Unassembled WGS sequence"/>
</dbReference>
<comment type="caution">
    <text evidence="3">The sequence shown here is derived from an EMBL/GenBank/DDBJ whole genome shotgun (WGS) entry which is preliminary data.</text>
</comment>
<dbReference type="PANTHER" id="PTHR38690:SF1">
    <property type="entry name" value="PROTEASE"/>
    <property type="match status" value="1"/>
</dbReference>
<keyword evidence="1" id="KW-0812">Transmembrane</keyword>
<gene>
    <name evidence="3" type="ORF">GM668_22895</name>
</gene>
<dbReference type="PANTHER" id="PTHR38690">
    <property type="entry name" value="PROTEASE-RELATED"/>
    <property type="match status" value="1"/>
</dbReference>
<protein>
    <submittedName>
        <fullName evidence="3">TIGR02099 family protein</fullName>
    </submittedName>
</protein>
<accession>A0A6L6Q6Q5</accession>
<keyword evidence="1" id="KW-1133">Transmembrane helix</keyword>
<feature type="domain" description="YhdP central" evidence="2">
    <location>
        <begin position="38"/>
        <end position="1365"/>
    </location>
</feature>
<sequence length="1376" mass="148566">MQKTSQLSETGSTPLAVRWQRLRAAYRVANLATHHVLGFTLKLVLALYFAFGLLFLVLRYLVLPNIDHYKPDIEKSASQALGNPVTIDRIYASWTGLYPTLFLGDVHLRDKAGNQVLSLPSVSATLSWWSVAALDVRFRSLELIRPNLDVRRELDGKLYAAGVYIDLDRKGDGKGADWLLMQQEIVIREGRLDWTDQLRAKPTLSLANLNVVLRNQWRRHRLALQATPAQELGGPVDVRADFVHPTFAQRPSDVRLWQGEIYADVQKADLAAWKNHIDYPLDVQSAMGSVRAWVRLDHLKLAAFTADVGLQDVTARLAPDLPALDLEQVQGRISAREEIPAALQSSQPAFGALGHSITLTNFSLKTRDGLVMAPTNLSERFAAATKKSPERMEVSASVLDLQALAALAAHLPLSAQQRQVLADVDPTGKLVDVTATWYGTYPALNAYLVKGRLDHLGMKPRAARLPVPKTAHTPGVRGMPALPGFDGLSGTLEASEKGGKFTLDADQSVLRMPDYFAEGDMPFDRLNGKFSWTFDGNERLKVDVDNLVFAQEGLTGSLTGTHVVPLDGKSAGVADFVGKLDGFDVKKIGRYLPVHTPEHLRQWLTGALEEGRADDVHLRLRGDLAHFPFADKSKGEFKIGGRIHNGRLNYDPGYYAKDGKSPEWPVADKIKGSFLFEGVRMEIRGDTAVTGNVALSNVKAVIPDLSIHDSMLEIDGNAVGAMQDYVNYVAASPVLEWIGHFTDETTSTGNAKLGLSLRLPLANLHDSKVQGVLQLLGNDVVLWHDMPPVLGATGKIEFNEKGVNLNGLSGAFVGGPVAVSGGTQRDGSIQVKLAGAVTTDGLRKTWPVPEVARLAAHFSGSARYSGLVMARDHRYSVTVDSNLAGLGLDFPAPLIKNAADVLPLRVVLTGDAATIVNGSAVMHDDLRIALGSGLSAAYQRQRVGKGPWKMVRGGIGVNTPAPEPDSGLALNANLKSLNVDHWIDLADHIAGKPDPNAPPANPNGSDIAQYVTIDAMAARASELVLGERKLDNVVAGVTNQKGIWQANVESPQAAGYVTWNTSAAGQGIGKVTARLSSLIIPSSSANEVKDLLENKGSQAAIPALDIVAERFELFNKPLGRLELQAYNAPASREWKVSKLTLANADGELKGTGRWVVGKDGQHHSSLNFDLDIINAGKLLDRFGFTDTLRNGKGTLSGDIAWTGLPYAFDIPSLSGQLKMDVAKGQFLKQDPGAAKLLGVLSLQALPRLLKLDFHDVFSEGLAFDGITANAAINHGIVRTENLKMHGVAATVLMAGSADIANETTNLHVVVMPEVNFGTAPLMYALAVNPVVGLGSFLTQLFLSQPLSKALTYEMQVTGPWKAPVITKIDSRKEAKQ</sequence>
<feature type="transmembrane region" description="Helical" evidence="1">
    <location>
        <begin position="43"/>
        <end position="62"/>
    </location>
</feature>
<dbReference type="InterPro" id="IPR025263">
    <property type="entry name" value="YhdP_central"/>
</dbReference>
<dbReference type="NCBIfam" id="TIGR02099">
    <property type="entry name" value="YhdP family protein"/>
    <property type="match status" value="1"/>
</dbReference>